<protein>
    <submittedName>
        <fullName evidence="2">Uncharacterized protein</fullName>
    </submittedName>
</protein>
<sequence length="51" mass="5280">KIKDDQNPSSATHNNDGCSNTASVSPRTSWESSGKVPKEVGSVTGGAITYL</sequence>
<feature type="compositionally biased region" description="Polar residues" evidence="1">
    <location>
        <begin position="7"/>
        <end position="32"/>
    </location>
</feature>
<gene>
    <name evidence="2" type="ORF">WUBG_09915</name>
</gene>
<proteinExistence type="predicted"/>
<name>J9EA05_WUCBA</name>
<dbReference type="EMBL" id="ADBV01005761">
    <property type="protein sequence ID" value="EJW79176.1"/>
    <property type="molecule type" value="Genomic_DNA"/>
</dbReference>
<dbReference type="AlphaFoldDB" id="J9EA05"/>
<feature type="non-terminal residue" evidence="2">
    <location>
        <position position="1"/>
    </location>
</feature>
<feature type="region of interest" description="Disordered" evidence="1">
    <location>
        <begin position="1"/>
        <end position="51"/>
    </location>
</feature>
<comment type="caution">
    <text evidence="2">The sequence shown here is derived from an EMBL/GenBank/DDBJ whole genome shotgun (WGS) entry which is preliminary data.</text>
</comment>
<evidence type="ECO:0000313" key="2">
    <source>
        <dbReference type="EMBL" id="EJW79176.1"/>
    </source>
</evidence>
<accession>J9EA05</accession>
<evidence type="ECO:0000256" key="1">
    <source>
        <dbReference type="SAM" id="MobiDB-lite"/>
    </source>
</evidence>
<organism evidence="2 3">
    <name type="scientific">Wuchereria bancrofti</name>
    <dbReference type="NCBI Taxonomy" id="6293"/>
    <lineage>
        <taxon>Eukaryota</taxon>
        <taxon>Metazoa</taxon>
        <taxon>Ecdysozoa</taxon>
        <taxon>Nematoda</taxon>
        <taxon>Chromadorea</taxon>
        <taxon>Rhabditida</taxon>
        <taxon>Spirurina</taxon>
        <taxon>Spiruromorpha</taxon>
        <taxon>Filarioidea</taxon>
        <taxon>Onchocercidae</taxon>
        <taxon>Wuchereria</taxon>
    </lineage>
</organism>
<dbReference type="Proteomes" id="UP000004810">
    <property type="component" value="Unassembled WGS sequence"/>
</dbReference>
<evidence type="ECO:0000313" key="3">
    <source>
        <dbReference type="Proteomes" id="UP000004810"/>
    </source>
</evidence>
<reference evidence="3" key="1">
    <citation type="submission" date="2012-08" db="EMBL/GenBank/DDBJ databases">
        <title>The Genome Sequence of Wuchereria bancrofti.</title>
        <authorList>
            <person name="Nutman T.B."/>
            <person name="Fink D.L."/>
            <person name="Russ C."/>
            <person name="Young S."/>
            <person name="Zeng Q."/>
            <person name="Koehrsen M."/>
            <person name="Alvarado L."/>
            <person name="Berlin A."/>
            <person name="Chapman S.B."/>
            <person name="Chen Z."/>
            <person name="Freedman E."/>
            <person name="Gellesch M."/>
            <person name="Goldberg J."/>
            <person name="Griggs A."/>
            <person name="Gujja S."/>
            <person name="Heilman E.R."/>
            <person name="Heiman D."/>
            <person name="Hepburn T."/>
            <person name="Howarth C."/>
            <person name="Jen D."/>
            <person name="Larson L."/>
            <person name="Lewis B."/>
            <person name="Mehta T."/>
            <person name="Park D."/>
            <person name="Pearson M."/>
            <person name="Roberts A."/>
            <person name="Saif S."/>
            <person name="Shea T."/>
            <person name="Shenoy N."/>
            <person name="Sisk P."/>
            <person name="Stolte C."/>
            <person name="Sykes S."/>
            <person name="Walk T."/>
            <person name="White J."/>
            <person name="Yandava C."/>
            <person name="Haas B."/>
            <person name="Henn M.R."/>
            <person name="Nusbaum C."/>
            <person name="Birren B."/>
        </authorList>
    </citation>
    <scope>NUCLEOTIDE SEQUENCE [LARGE SCALE GENOMIC DNA]</scope>
    <source>
        <strain evidence="3">NA</strain>
    </source>
</reference>